<sequence length="301" mass="32335">MFHALEVDSLVMAYEGRRVVDDVSFAVSPGTIAAILGPNGAGKTTTVECCEGLRKPDEGSIRLLGRDRVADDEELRRRVGVMLQDGGLPQSPRAHAVLSHVSRLHANPRDVDELLEILGLAERGRTRVRHLSGGQRQRLALACALIGNPELVFLDEPSAGLDPASRRDMHALIRRLARGGTTVVLTTHLMSEAEALSDQVIVLRSGRVLADGPARDLLGGRSMWVEGGDAAAIQALLAAELPGFDYRAQGDQLEVSTREDATPAELAVLAGALDRLGLHSVSVALRPKSLEDLYFELVEAQ</sequence>
<dbReference type="PROSITE" id="PS50893">
    <property type="entry name" value="ABC_TRANSPORTER_2"/>
    <property type="match status" value="1"/>
</dbReference>
<dbReference type="Pfam" id="PF00005">
    <property type="entry name" value="ABC_tran"/>
    <property type="match status" value="1"/>
</dbReference>
<reference evidence="7 8" key="1">
    <citation type="submission" date="2018-12" db="EMBL/GenBank/DDBJ databases">
        <title>Complete genome sequence of Flaviflexus salsibiostraticola KCTC 33148.</title>
        <authorList>
            <person name="Bae J.-W."/>
        </authorList>
    </citation>
    <scope>NUCLEOTIDE SEQUENCE [LARGE SCALE GENOMIC DNA]</scope>
    <source>
        <strain evidence="7 8">KCTC 33148</strain>
    </source>
</reference>
<dbReference type="CDD" id="cd03230">
    <property type="entry name" value="ABC_DR_subfamily_A"/>
    <property type="match status" value="1"/>
</dbReference>
<dbReference type="InterPro" id="IPR003593">
    <property type="entry name" value="AAA+_ATPase"/>
</dbReference>
<dbReference type="Gene3D" id="3.40.50.300">
    <property type="entry name" value="P-loop containing nucleotide triphosphate hydrolases"/>
    <property type="match status" value="1"/>
</dbReference>
<dbReference type="InterPro" id="IPR003439">
    <property type="entry name" value="ABC_transporter-like_ATP-bd"/>
</dbReference>
<dbReference type="GO" id="GO:0046677">
    <property type="term" value="P:response to antibiotic"/>
    <property type="evidence" value="ECO:0007669"/>
    <property type="project" value="UniProtKB-KW"/>
</dbReference>
<protein>
    <submittedName>
        <fullName evidence="7">ABC transporter ATP-binding protein</fullName>
    </submittedName>
</protein>
<evidence type="ECO:0000256" key="1">
    <source>
        <dbReference type="ARBA" id="ARBA00004202"/>
    </source>
</evidence>
<evidence type="ECO:0000256" key="4">
    <source>
        <dbReference type="ARBA" id="ARBA00022840"/>
    </source>
</evidence>
<dbReference type="Proteomes" id="UP000270021">
    <property type="component" value="Chromosome"/>
</dbReference>
<dbReference type="PANTHER" id="PTHR42711:SF16">
    <property type="entry name" value="ABC TRANSPORTER ATP-BINDING PROTEIN"/>
    <property type="match status" value="1"/>
</dbReference>
<evidence type="ECO:0000256" key="2">
    <source>
        <dbReference type="ARBA" id="ARBA00022448"/>
    </source>
</evidence>
<dbReference type="EMBL" id="CP034438">
    <property type="protein sequence ID" value="AZN29165.1"/>
    <property type="molecule type" value="Genomic_DNA"/>
</dbReference>
<dbReference type="OrthoDB" id="9804819at2"/>
<dbReference type="SMART" id="SM00382">
    <property type="entry name" value="AAA"/>
    <property type="match status" value="1"/>
</dbReference>
<evidence type="ECO:0000313" key="8">
    <source>
        <dbReference type="Proteomes" id="UP000270021"/>
    </source>
</evidence>
<evidence type="ECO:0000256" key="5">
    <source>
        <dbReference type="ARBA" id="ARBA00023251"/>
    </source>
</evidence>
<dbReference type="InterPro" id="IPR027417">
    <property type="entry name" value="P-loop_NTPase"/>
</dbReference>
<keyword evidence="4 7" id="KW-0067">ATP-binding</keyword>
<name>A0A3Q8WSF2_9ACTO</name>
<feature type="domain" description="ABC transporter" evidence="6">
    <location>
        <begin position="5"/>
        <end position="230"/>
    </location>
</feature>
<dbReference type="RefSeq" id="WP_126038422.1">
    <property type="nucleotide sequence ID" value="NZ_CP034438.1"/>
</dbReference>
<keyword evidence="3" id="KW-0547">Nucleotide-binding</keyword>
<dbReference type="InterPro" id="IPR050763">
    <property type="entry name" value="ABC_transporter_ATP-binding"/>
</dbReference>
<accession>A0A3Q8WSF2</accession>
<keyword evidence="2" id="KW-0813">Transport</keyword>
<dbReference type="GO" id="GO:0005886">
    <property type="term" value="C:plasma membrane"/>
    <property type="evidence" value="ECO:0007669"/>
    <property type="project" value="UniProtKB-SubCell"/>
</dbReference>
<dbReference type="KEGG" id="fsl:EJO69_01765"/>
<evidence type="ECO:0000313" key="7">
    <source>
        <dbReference type="EMBL" id="AZN29165.1"/>
    </source>
</evidence>
<dbReference type="PANTHER" id="PTHR42711">
    <property type="entry name" value="ABC TRANSPORTER ATP-BINDING PROTEIN"/>
    <property type="match status" value="1"/>
</dbReference>
<comment type="subcellular location">
    <subcellularLocation>
        <location evidence="1">Cell membrane</location>
        <topology evidence="1">Peripheral membrane protein</topology>
    </subcellularLocation>
</comment>
<proteinExistence type="predicted"/>
<dbReference type="GO" id="GO:0005524">
    <property type="term" value="F:ATP binding"/>
    <property type="evidence" value="ECO:0007669"/>
    <property type="project" value="UniProtKB-KW"/>
</dbReference>
<organism evidence="7 8">
    <name type="scientific">Flaviflexus salsibiostraticola</name>
    <dbReference type="NCBI Taxonomy" id="1282737"/>
    <lineage>
        <taxon>Bacteria</taxon>
        <taxon>Bacillati</taxon>
        <taxon>Actinomycetota</taxon>
        <taxon>Actinomycetes</taxon>
        <taxon>Actinomycetales</taxon>
        <taxon>Actinomycetaceae</taxon>
        <taxon>Flaviflexus</taxon>
    </lineage>
</organism>
<dbReference type="PROSITE" id="PS00211">
    <property type="entry name" value="ABC_TRANSPORTER_1"/>
    <property type="match status" value="1"/>
</dbReference>
<gene>
    <name evidence="7" type="ORF">EJO69_01765</name>
</gene>
<keyword evidence="5" id="KW-0046">Antibiotic resistance</keyword>
<dbReference type="AlphaFoldDB" id="A0A3Q8WSF2"/>
<dbReference type="InterPro" id="IPR017871">
    <property type="entry name" value="ABC_transporter-like_CS"/>
</dbReference>
<dbReference type="SUPFAM" id="SSF52540">
    <property type="entry name" value="P-loop containing nucleoside triphosphate hydrolases"/>
    <property type="match status" value="1"/>
</dbReference>
<evidence type="ECO:0000259" key="6">
    <source>
        <dbReference type="PROSITE" id="PS50893"/>
    </source>
</evidence>
<evidence type="ECO:0000256" key="3">
    <source>
        <dbReference type="ARBA" id="ARBA00022741"/>
    </source>
</evidence>
<dbReference type="GO" id="GO:0016887">
    <property type="term" value="F:ATP hydrolysis activity"/>
    <property type="evidence" value="ECO:0007669"/>
    <property type="project" value="InterPro"/>
</dbReference>
<keyword evidence="8" id="KW-1185">Reference proteome</keyword>